<comment type="caution">
    <text evidence="1">The sequence shown here is derived from an EMBL/GenBank/DDBJ whole genome shotgun (WGS) entry which is preliminary data.</text>
</comment>
<accession>A0AAV5A198</accession>
<protein>
    <submittedName>
        <fullName evidence="1">Uncharacterized protein</fullName>
    </submittedName>
</protein>
<evidence type="ECO:0000313" key="1">
    <source>
        <dbReference type="EMBL" id="GJJ07069.1"/>
    </source>
</evidence>
<sequence>MTWLTGKPKRVISLRWPEDDSTGILKALERKYIPLASFPYSILDDQILRAVVNTNDNPTSYIYLAQIYLAIANNDDQVTFNVCSVLPSLTIALRIHNWDGTITNETTTHAQAAYGRLVVQGDMIGVSISSGEESDPEFGLDGFPPATSRVDYDYGARDRAQFDAPFGDEIVVWNWKIGSVNHVKIPQDEMAPLMHEGNFELVDQAFIALAGKVSSSFGTPSALLKTFSLSGDFTRTFSHGQNFEMDEDLDVIALSSSAMPDDILVNYHHRGSRITIIKKDLLTDALDIQPDSSDPDNLHMMRSHRNYIRTINGGVNAYLPAVCNNRVLLGTQISDDYGLSDFAIGQDVTREVFFICDFDQQRCSALINTSPEERIKLEEQIKSDNDVAQVTVVQRNYYTTIEDDADMEYPQFQAPPEWEEHLVDLWKIQEARQEGDSETPTLEFDEGPDEMKNIPRLAFTRSVFCLPPDVNNKDWKLDQFALSLCGIIYVPGFNERGHIFVFEE</sequence>
<reference evidence="1" key="1">
    <citation type="submission" date="2021-10" db="EMBL/GenBank/DDBJ databases">
        <title>De novo Genome Assembly of Clathrus columnatus (Basidiomycota, Fungi) Using Illumina and Nanopore Sequence Data.</title>
        <authorList>
            <person name="Ogiso-Tanaka E."/>
            <person name="Itagaki H."/>
            <person name="Hosoya T."/>
            <person name="Hosaka K."/>
        </authorList>
    </citation>
    <scope>NUCLEOTIDE SEQUENCE</scope>
    <source>
        <strain evidence="1">MO-923</strain>
    </source>
</reference>
<name>A0AAV5A198_9AGAM</name>
<proteinExistence type="predicted"/>
<dbReference type="AlphaFoldDB" id="A0AAV5A198"/>
<organism evidence="1 2">
    <name type="scientific">Clathrus columnatus</name>
    <dbReference type="NCBI Taxonomy" id="1419009"/>
    <lineage>
        <taxon>Eukaryota</taxon>
        <taxon>Fungi</taxon>
        <taxon>Dikarya</taxon>
        <taxon>Basidiomycota</taxon>
        <taxon>Agaricomycotina</taxon>
        <taxon>Agaricomycetes</taxon>
        <taxon>Phallomycetidae</taxon>
        <taxon>Phallales</taxon>
        <taxon>Clathraceae</taxon>
        <taxon>Clathrus</taxon>
    </lineage>
</organism>
<gene>
    <name evidence="1" type="ORF">Clacol_001268</name>
</gene>
<evidence type="ECO:0000313" key="2">
    <source>
        <dbReference type="Proteomes" id="UP001050691"/>
    </source>
</evidence>
<keyword evidence="2" id="KW-1185">Reference proteome</keyword>
<dbReference type="Proteomes" id="UP001050691">
    <property type="component" value="Unassembled WGS sequence"/>
</dbReference>
<dbReference type="EMBL" id="BPWL01000002">
    <property type="protein sequence ID" value="GJJ07069.1"/>
    <property type="molecule type" value="Genomic_DNA"/>
</dbReference>